<organism evidence="2 3">
    <name type="scientific">Methylocystis heyeri</name>
    <dbReference type="NCBI Taxonomy" id="391905"/>
    <lineage>
        <taxon>Bacteria</taxon>
        <taxon>Pseudomonadati</taxon>
        <taxon>Pseudomonadota</taxon>
        <taxon>Alphaproteobacteria</taxon>
        <taxon>Hyphomicrobiales</taxon>
        <taxon>Methylocystaceae</taxon>
        <taxon>Methylocystis</taxon>
    </lineage>
</organism>
<dbReference type="KEGG" id="mhey:H2LOC_001035"/>
<keyword evidence="1" id="KW-0732">Signal</keyword>
<protein>
    <submittedName>
        <fullName evidence="2">Cytochrome c</fullName>
    </submittedName>
</protein>
<dbReference type="GO" id="GO:0005506">
    <property type="term" value="F:iron ion binding"/>
    <property type="evidence" value="ECO:0007669"/>
    <property type="project" value="InterPro"/>
</dbReference>
<dbReference type="Proteomes" id="UP000309061">
    <property type="component" value="Chromosome"/>
</dbReference>
<sequence>MRIVGLRRSAILCGAIALAASAFIASADAQNAAPPTPAGASGPSPTKQAVENRRAAYTLIGNSFRYFGAVAKGAAPYDEAEATKRAARIALLAAIPAENFPEGSNVGEPDSKAKADIWSNRSDFEKKLRDFQAHAAELVEVNAKEKGATEALKAAVAALGQDCKGCHDSYKAK</sequence>
<proteinExistence type="predicted"/>
<gene>
    <name evidence="2" type="ORF">H2LOC_001035</name>
</gene>
<dbReference type="GO" id="GO:0020037">
    <property type="term" value="F:heme binding"/>
    <property type="evidence" value="ECO:0007669"/>
    <property type="project" value="InterPro"/>
</dbReference>
<keyword evidence="3" id="KW-1185">Reference proteome</keyword>
<feature type="chain" id="PRO_5025459791" evidence="1">
    <location>
        <begin position="28"/>
        <end position="173"/>
    </location>
</feature>
<accession>A0A6B8KBF8</accession>
<evidence type="ECO:0000313" key="3">
    <source>
        <dbReference type="Proteomes" id="UP000309061"/>
    </source>
</evidence>
<dbReference type="EMBL" id="CP046052">
    <property type="protein sequence ID" value="QGM44395.1"/>
    <property type="molecule type" value="Genomic_DNA"/>
</dbReference>
<reference evidence="2 3" key="1">
    <citation type="submission" date="2019-11" db="EMBL/GenBank/DDBJ databases">
        <title>The genome sequence of Methylocystis heyeri.</title>
        <authorList>
            <person name="Oshkin I.Y."/>
            <person name="Miroshnikov K."/>
            <person name="Dedysh S.N."/>
        </authorList>
    </citation>
    <scope>NUCLEOTIDE SEQUENCE [LARGE SCALE GENOMIC DNA]</scope>
    <source>
        <strain evidence="2 3">H2</strain>
    </source>
</reference>
<dbReference type="GO" id="GO:0022900">
    <property type="term" value="P:electron transport chain"/>
    <property type="evidence" value="ECO:0007669"/>
    <property type="project" value="InterPro"/>
</dbReference>
<dbReference type="Pfam" id="PF01322">
    <property type="entry name" value="Cytochrom_C_2"/>
    <property type="match status" value="1"/>
</dbReference>
<dbReference type="InterPro" id="IPR002321">
    <property type="entry name" value="Cyt_c_II"/>
</dbReference>
<dbReference type="InterPro" id="IPR010980">
    <property type="entry name" value="Cyt_c/b562"/>
</dbReference>
<evidence type="ECO:0000256" key="1">
    <source>
        <dbReference type="SAM" id="SignalP"/>
    </source>
</evidence>
<name>A0A6B8KBF8_9HYPH</name>
<feature type="signal peptide" evidence="1">
    <location>
        <begin position="1"/>
        <end position="27"/>
    </location>
</feature>
<evidence type="ECO:0000313" key="2">
    <source>
        <dbReference type="EMBL" id="QGM44395.1"/>
    </source>
</evidence>
<dbReference type="SUPFAM" id="SSF47175">
    <property type="entry name" value="Cytochromes"/>
    <property type="match status" value="1"/>
</dbReference>
<dbReference type="PROSITE" id="PS51009">
    <property type="entry name" value="CYTCII"/>
    <property type="match status" value="1"/>
</dbReference>
<dbReference type="RefSeq" id="WP_136494700.1">
    <property type="nucleotide sequence ID" value="NZ_CP046052.1"/>
</dbReference>
<dbReference type="AlphaFoldDB" id="A0A6B8KBF8"/>
<dbReference type="Gene3D" id="1.20.120.10">
    <property type="entry name" value="Cytochrome c/b562"/>
    <property type="match status" value="1"/>
</dbReference>
<dbReference type="OrthoDB" id="9811729at2"/>
<dbReference type="GO" id="GO:0009055">
    <property type="term" value="F:electron transfer activity"/>
    <property type="evidence" value="ECO:0007669"/>
    <property type="project" value="InterPro"/>
</dbReference>